<evidence type="ECO:0000313" key="9">
    <source>
        <dbReference type="Proteomes" id="UP000321393"/>
    </source>
</evidence>
<evidence type="ECO:0000256" key="4">
    <source>
        <dbReference type="ARBA" id="ARBA00022759"/>
    </source>
</evidence>
<dbReference type="Pfam" id="PF17919">
    <property type="entry name" value="RT_RNaseH_2"/>
    <property type="match status" value="1"/>
</dbReference>
<dbReference type="GO" id="GO:0004519">
    <property type="term" value="F:endonuclease activity"/>
    <property type="evidence" value="ECO:0007669"/>
    <property type="project" value="UniProtKB-KW"/>
</dbReference>
<name>A0A5A7T5A8_CUCMM</name>
<dbReference type="Pfam" id="PF17921">
    <property type="entry name" value="Integrase_H2C2"/>
    <property type="match status" value="1"/>
</dbReference>
<dbReference type="GO" id="GO:0016779">
    <property type="term" value="F:nucleotidyltransferase activity"/>
    <property type="evidence" value="ECO:0007669"/>
    <property type="project" value="UniProtKB-KW"/>
</dbReference>
<dbReference type="PANTHER" id="PTHR37984:SF5">
    <property type="entry name" value="PROTEIN NYNRIN-LIKE"/>
    <property type="match status" value="1"/>
</dbReference>
<dbReference type="InterPro" id="IPR041588">
    <property type="entry name" value="Integrase_H2C2"/>
</dbReference>
<dbReference type="InterPro" id="IPR041577">
    <property type="entry name" value="RT_RNaseH_2"/>
</dbReference>
<reference evidence="8 9" key="1">
    <citation type="submission" date="2019-08" db="EMBL/GenBank/DDBJ databases">
        <title>Draft genome sequences of two oriental melons (Cucumis melo L. var makuwa).</title>
        <authorList>
            <person name="Kwon S.-Y."/>
        </authorList>
    </citation>
    <scope>NUCLEOTIDE SEQUENCE [LARGE SCALE GENOMIC DNA]</scope>
    <source>
        <strain evidence="9">cv. SW 3</strain>
        <tissue evidence="8">Leaf</tissue>
    </source>
</reference>
<protein>
    <submittedName>
        <fullName evidence="8">Retrotransposable element Tf2</fullName>
    </submittedName>
</protein>
<keyword evidence="5" id="KW-0511">Multifunctional enzyme</keyword>
<keyword evidence="3" id="KW-0540">Nuclease</keyword>
<evidence type="ECO:0000259" key="6">
    <source>
        <dbReference type="Pfam" id="PF17919"/>
    </source>
</evidence>
<dbReference type="Gene3D" id="3.10.10.10">
    <property type="entry name" value="HIV Type 1 Reverse Transcriptase, subunit A, domain 1"/>
    <property type="match status" value="1"/>
</dbReference>
<comment type="caution">
    <text evidence="8">The sequence shown here is derived from an EMBL/GenBank/DDBJ whole genome shotgun (WGS) entry which is preliminary data.</text>
</comment>
<evidence type="ECO:0000313" key="8">
    <source>
        <dbReference type="EMBL" id="KAA0038183.1"/>
    </source>
</evidence>
<keyword evidence="2" id="KW-0548">Nucleotidyltransferase</keyword>
<dbReference type="OrthoDB" id="669841at2759"/>
<evidence type="ECO:0000256" key="5">
    <source>
        <dbReference type="ARBA" id="ARBA00023268"/>
    </source>
</evidence>
<proteinExistence type="predicted"/>
<keyword evidence="4" id="KW-0255">Endonuclease</keyword>
<dbReference type="InterPro" id="IPR043502">
    <property type="entry name" value="DNA/RNA_pol_sf"/>
</dbReference>
<keyword evidence="4" id="KW-0378">Hydrolase</keyword>
<dbReference type="SUPFAM" id="SSF56672">
    <property type="entry name" value="DNA/RNA polymerases"/>
    <property type="match status" value="1"/>
</dbReference>
<dbReference type="EMBL" id="SSTE01018746">
    <property type="protein sequence ID" value="KAA0038183.1"/>
    <property type="molecule type" value="Genomic_DNA"/>
</dbReference>
<evidence type="ECO:0000256" key="2">
    <source>
        <dbReference type="ARBA" id="ARBA00022695"/>
    </source>
</evidence>
<dbReference type="Pfam" id="PF08284">
    <property type="entry name" value="RVP_2"/>
    <property type="match status" value="1"/>
</dbReference>
<dbReference type="Gene3D" id="2.40.70.10">
    <property type="entry name" value="Acid Proteases"/>
    <property type="match status" value="1"/>
</dbReference>
<accession>A0A5A7T5A8</accession>
<evidence type="ECO:0000256" key="3">
    <source>
        <dbReference type="ARBA" id="ARBA00022722"/>
    </source>
</evidence>
<gene>
    <name evidence="8" type="ORF">E6C27_scaffold270G00130</name>
</gene>
<dbReference type="Gene3D" id="1.10.340.70">
    <property type="match status" value="1"/>
</dbReference>
<dbReference type="PANTHER" id="PTHR37984">
    <property type="entry name" value="PROTEIN CBG26694"/>
    <property type="match status" value="1"/>
</dbReference>
<dbReference type="InterPro" id="IPR050951">
    <property type="entry name" value="Retrovirus_Pol_polyprotein"/>
</dbReference>
<feature type="domain" description="Integrase zinc-binding" evidence="7">
    <location>
        <begin position="449"/>
        <end position="505"/>
    </location>
</feature>
<feature type="domain" description="Reverse transcriptase/retrotransposon-derived protein RNase H-like" evidence="6">
    <location>
        <begin position="326"/>
        <end position="397"/>
    </location>
</feature>
<evidence type="ECO:0000256" key="1">
    <source>
        <dbReference type="ARBA" id="ARBA00022679"/>
    </source>
</evidence>
<dbReference type="CDD" id="cd00303">
    <property type="entry name" value="retropepsin_like"/>
    <property type="match status" value="1"/>
</dbReference>
<keyword evidence="1" id="KW-0808">Transferase</keyword>
<organism evidence="8 9">
    <name type="scientific">Cucumis melo var. makuwa</name>
    <name type="common">Oriental melon</name>
    <dbReference type="NCBI Taxonomy" id="1194695"/>
    <lineage>
        <taxon>Eukaryota</taxon>
        <taxon>Viridiplantae</taxon>
        <taxon>Streptophyta</taxon>
        <taxon>Embryophyta</taxon>
        <taxon>Tracheophyta</taxon>
        <taxon>Spermatophyta</taxon>
        <taxon>Magnoliopsida</taxon>
        <taxon>eudicotyledons</taxon>
        <taxon>Gunneridae</taxon>
        <taxon>Pentapetalae</taxon>
        <taxon>rosids</taxon>
        <taxon>fabids</taxon>
        <taxon>Cucurbitales</taxon>
        <taxon>Cucurbitaceae</taxon>
        <taxon>Benincaseae</taxon>
        <taxon>Cucumis</taxon>
    </lineage>
</organism>
<dbReference type="Proteomes" id="UP000321393">
    <property type="component" value="Unassembled WGS sequence"/>
</dbReference>
<dbReference type="InterPro" id="IPR021109">
    <property type="entry name" value="Peptidase_aspartic_dom_sf"/>
</dbReference>
<sequence length="734" mass="82554">MVELDEKVKVVVELSINSVIGLANPGTMKGGGRLLGKEIVVLIDCGATHNFISEKLVTELKLHTKDTSDYGVILGSGTDIKGKGICENVKIMLNDWRVVAETLPLELRGVILGSGTDIKGKGICENVKIMLNDRRVVAEFLPLELRGVILGSGTDIKGKGICENVEIMLNDWRVVAEFLPLELRGVDAILGTGVILGSGTDIKGKGICENVEIMLNDWRVVAEFLPLELRGVDAILGTYGFQQRAKMERLVDEMLTLGVIRPSTSPYSSLVLLVKQKDGSRRFCVDYRALNKATIPDKFPIPVIEELFDELNAPLTQLLKLGAFKWTDEAQIAFARLQEAMMTLPVLALPDFSVTFEVETDASRFGVGAVLMQNKHPIAFFSHILAVRDRAKPVYERAGTHGSGLENKVADALSRMPPAVHLNQLTAPAIFDLKNEMLQYKGRLVIAKTSLIPSILHIYHDSVFGGHSGFLRPHKRLTSELYWDGMKHDVQKYCEECTVCQRNKSISLTPAGLLTPLEIRVWEDISMDFIEDAKTIANLFVKEIVRLHGFPQSIVSNRDRIFLGVSVEKGQRIYGRMPPPLIYYGDQDTSNSTLDQQLKGRDIALGAMKEHLRVAQEKMKSYADMKRKHVEFEEGDMVYLKLRPYKQNPQVPDEAYGYQKNDKGSWEVLMSWKGLPSHEAMWENYDDFQRSFPDFHLDDKVKLEGECNVRPPIIHQYRRREKRNETNCEKTDSL</sequence>
<evidence type="ECO:0000259" key="7">
    <source>
        <dbReference type="Pfam" id="PF17921"/>
    </source>
</evidence>
<dbReference type="AlphaFoldDB" id="A0A5A7T5A8"/>